<dbReference type="InterPro" id="IPR001789">
    <property type="entry name" value="Sig_transdc_resp-reg_receiver"/>
</dbReference>
<protein>
    <recommendedName>
        <fullName evidence="1">Stage 0 sporulation protein A homolog</fullName>
    </recommendedName>
</protein>
<dbReference type="OrthoDB" id="9790669at2"/>
<dbReference type="SMART" id="SM00448">
    <property type="entry name" value="REC"/>
    <property type="match status" value="1"/>
</dbReference>
<evidence type="ECO:0000256" key="1">
    <source>
        <dbReference type="ARBA" id="ARBA00018672"/>
    </source>
</evidence>
<dbReference type="PANTHER" id="PTHR43228">
    <property type="entry name" value="TWO-COMPONENT RESPONSE REGULATOR"/>
    <property type="match status" value="1"/>
</dbReference>
<dbReference type="InterPro" id="IPR052048">
    <property type="entry name" value="ST_Response_Regulator"/>
</dbReference>
<dbReference type="EMBL" id="LR130778">
    <property type="protein sequence ID" value="VDN46542.1"/>
    <property type="molecule type" value="Genomic_DNA"/>
</dbReference>
<keyword evidence="3" id="KW-0597">Phosphoprotein</keyword>
<proteinExistence type="predicted"/>
<dbReference type="Gene3D" id="3.40.50.2300">
    <property type="match status" value="1"/>
</dbReference>
<feature type="modified residue" description="4-aspartylphosphate" evidence="3">
    <location>
        <position position="56"/>
    </location>
</feature>
<keyword evidence="6" id="KW-1185">Reference proteome</keyword>
<reference evidence="5 6" key="1">
    <citation type="submission" date="2018-09" db="EMBL/GenBank/DDBJ databases">
        <authorList>
            <person name="Postec A."/>
        </authorList>
    </citation>
    <scope>NUCLEOTIDE SEQUENCE [LARGE SCALE GENOMIC DNA]</scope>
    <source>
        <strain evidence="5">70B-A</strain>
    </source>
</reference>
<dbReference type="PROSITE" id="PS50110">
    <property type="entry name" value="RESPONSE_REGULATORY"/>
    <property type="match status" value="1"/>
</dbReference>
<dbReference type="Proteomes" id="UP000279029">
    <property type="component" value="Chromosome"/>
</dbReference>
<dbReference type="RefSeq" id="WP_125136034.1">
    <property type="nucleotide sequence ID" value="NZ_LR130778.1"/>
</dbReference>
<gene>
    <name evidence="5" type="primary">cheY</name>
    <name evidence="5" type="ORF">PATL70BA_0677</name>
</gene>
<dbReference type="InterPro" id="IPR011006">
    <property type="entry name" value="CheY-like_superfamily"/>
</dbReference>
<dbReference type="AlphaFoldDB" id="A0A3P7RUV4"/>
<dbReference type="SUPFAM" id="SSF52172">
    <property type="entry name" value="CheY-like"/>
    <property type="match status" value="1"/>
</dbReference>
<dbReference type="KEGG" id="cbar:PATL70BA_0677"/>
<sequence>MDLKVRVLIVDDSILMRNKLVKIIESLHYEVAGMAQDGEEALRKFDALLPDIVTMDISMPNMNGLQAVEAIIAKHPNANIIMVSALNQKKMVLRALEKGAKHFIIKPFEVERFKEVVEKVLWEM</sequence>
<dbReference type="Pfam" id="PF00072">
    <property type="entry name" value="Response_reg"/>
    <property type="match status" value="1"/>
</dbReference>
<evidence type="ECO:0000259" key="4">
    <source>
        <dbReference type="PROSITE" id="PS50110"/>
    </source>
</evidence>
<comment type="function">
    <text evidence="2">May play the central regulatory role in sporulation. It may be an element of the effector pathway responsible for the activation of sporulation genes in response to nutritional stress. Spo0A may act in concert with spo0H (a sigma factor) to control the expression of some genes that are critical to the sporulation process.</text>
</comment>
<dbReference type="GO" id="GO:0000160">
    <property type="term" value="P:phosphorelay signal transduction system"/>
    <property type="evidence" value="ECO:0007669"/>
    <property type="project" value="InterPro"/>
</dbReference>
<evidence type="ECO:0000256" key="2">
    <source>
        <dbReference type="ARBA" id="ARBA00024867"/>
    </source>
</evidence>
<accession>A0A3P7RUV4</accession>
<organism evidence="5 6">
    <name type="scientific">Petrocella atlantisensis</name>
    <dbReference type="NCBI Taxonomy" id="2173034"/>
    <lineage>
        <taxon>Bacteria</taxon>
        <taxon>Bacillati</taxon>
        <taxon>Bacillota</taxon>
        <taxon>Clostridia</taxon>
        <taxon>Lachnospirales</taxon>
        <taxon>Vallitaleaceae</taxon>
        <taxon>Petrocella</taxon>
    </lineage>
</organism>
<dbReference type="PANTHER" id="PTHR43228:SF1">
    <property type="entry name" value="TWO-COMPONENT RESPONSE REGULATOR ARR22"/>
    <property type="match status" value="1"/>
</dbReference>
<feature type="domain" description="Response regulatory" evidence="4">
    <location>
        <begin position="6"/>
        <end position="121"/>
    </location>
</feature>
<evidence type="ECO:0000313" key="5">
    <source>
        <dbReference type="EMBL" id="VDN46542.1"/>
    </source>
</evidence>
<name>A0A3P7RUV4_9FIRM</name>
<evidence type="ECO:0000313" key="6">
    <source>
        <dbReference type="Proteomes" id="UP000279029"/>
    </source>
</evidence>
<evidence type="ECO:0000256" key="3">
    <source>
        <dbReference type="PROSITE-ProRule" id="PRU00169"/>
    </source>
</evidence>